<dbReference type="STRING" id="137658.SAMN05216186_103194"/>
<dbReference type="RefSeq" id="WP_084333817.1">
    <property type="nucleotide sequence ID" value="NZ_FNFD01000003.1"/>
</dbReference>
<keyword evidence="2" id="KW-0812">Transmembrane</keyword>
<protein>
    <submittedName>
        <fullName evidence="3">Uncharacterized protein</fullName>
    </submittedName>
</protein>
<dbReference type="Proteomes" id="UP000198706">
    <property type="component" value="Unassembled WGS sequence"/>
</dbReference>
<feature type="transmembrane region" description="Helical" evidence="2">
    <location>
        <begin position="30"/>
        <end position="46"/>
    </location>
</feature>
<keyword evidence="2" id="KW-1133">Transmembrane helix</keyword>
<feature type="region of interest" description="Disordered" evidence="1">
    <location>
        <begin position="314"/>
        <end position="344"/>
    </location>
</feature>
<organism evidence="3 4">
    <name type="scientific">Pseudomonas indica</name>
    <dbReference type="NCBI Taxonomy" id="137658"/>
    <lineage>
        <taxon>Bacteria</taxon>
        <taxon>Pseudomonadati</taxon>
        <taxon>Pseudomonadota</taxon>
        <taxon>Gammaproteobacteria</taxon>
        <taxon>Pseudomonadales</taxon>
        <taxon>Pseudomonadaceae</taxon>
        <taxon>Pseudomonas</taxon>
    </lineage>
</organism>
<accession>A0A1G8XIH8</accession>
<keyword evidence="2" id="KW-0472">Membrane</keyword>
<gene>
    <name evidence="3" type="ORF">SAMN05216186_103194</name>
</gene>
<evidence type="ECO:0000313" key="3">
    <source>
        <dbReference type="EMBL" id="SDJ90409.1"/>
    </source>
</evidence>
<feature type="transmembrane region" description="Helical" evidence="2">
    <location>
        <begin position="55"/>
        <end position="74"/>
    </location>
</feature>
<name>A0A1G8XIH8_9PSED</name>
<dbReference type="EMBL" id="FNFD01000003">
    <property type="protein sequence ID" value="SDJ90409.1"/>
    <property type="molecule type" value="Genomic_DNA"/>
</dbReference>
<evidence type="ECO:0000256" key="2">
    <source>
        <dbReference type="SAM" id="Phobius"/>
    </source>
</evidence>
<reference evidence="3 4" key="1">
    <citation type="submission" date="2016-10" db="EMBL/GenBank/DDBJ databases">
        <authorList>
            <person name="de Groot N.N."/>
        </authorList>
    </citation>
    <scope>NUCLEOTIDE SEQUENCE [LARGE SCALE GENOMIC DNA]</scope>
    <source>
        <strain evidence="3 4">JCM 21544</strain>
    </source>
</reference>
<proteinExistence type="predicted"/>
<sequence>MDALLILGGLLLMLAGLVWLVMLAFGTGLLWGFGSLLPPITLIYVLRHWRTARKAVVLAALGVIPLVVGMTLLANRDAARLEAILAMHWLQPQQEAPAELAIRLHGELNGEPFAPQRGELIDGILSLREGQDFFARRELSIRLPQATEDGVRLDVLPQDAGKLPEVEVSWLLPEQELPEARRLSRGYTLHLDLKPEAPNRLVGDFHLVLPPQYQTTLSGTVELFTDRLRYRDDGKVDTTYDSRDTLAYVIEDYLQRRFATRAVELTTLPTPTLPAKSLELEVDARIDDRSEHLPLRLSKAGSRGWMVEGDRFPPLPPPQATTAAVEQDRPAQAPTADAGARPADRRQRFSLERLLSNPNHYRNLAMRLVNERGGTVQGRFVGLDNEGHVLIRRNMNGAGEANFSLRPEDIARIELLEP</sequence>
<evidence type="ECO:0000313" key="4">
    <source>
        <dbReference type="Proteomes" id="UP000198706"/>
    </source>
</evidence>
<keyword evidence="4" id="KW-1185">Reference proteome</keyword>
<dbReference type="AlphaFoldDB" id="A0A1G8XIH8"/>
<evidence type="ECO:0000256" key="1">
    <source>
        <dbReference type="SAM" id="MobiDB-lite"/>
    </source>
</evidence>